<evidence type="ECO:0000256" key="7">
    <source>
        <dbReference type="ARBA" id="ARBA00008976"/>
    </source>
</evidence>
<dbReference type="Pfam" id="PF00925">
    <property type="entry name" value="GTP_cyclohydro2"/>
    <property type="match status" value="1"/>
</dbReference>
<dbReference type="GO" id="GO:0046872">
    <property type="term" value="F:metal ion binding"/>
    <property type="evidence" value="ECO:0007669"/>
    <property type="project" value="UniProtKB-KW"/>
</dbReference>
<evidence type="ECO:0000313" key="16">
    <source>
        <dbReference type="EMBL" id="SNB61670.1"/>
    </source>
</evidence>
<gene>
    <name evidence="16" type="ORF">SAMN07250955_102334</name>
</gene>
<evidence type="ECO:0000256" key="9">
    <source>
        <dbReference type="ARBA" id="ARBA00018836"/>
    </source>
</evidence>
<dbReference type="Gene3D" id="3.40.50.10990">
    <property type="entry name" value="GTP cyclohydrolase II"/>
    <property type="match status" value="1"/>
</dbReference>
<keyword evidence="12" id="KW-0460">Magnesium</keyword>
<comment type="catalytic activity">
    <reaction evidence="1">
        <text>D-ribulose 5-phosphate = (2S)-2-hydroxy-3-oxobutyl phosphate + formate + H(+)</text>
        <dbReference type="Rhea" id="RHEA:18457"/>
        <dbReference type="ChEBI" id="CHEBI:15378"/>
        <dbReference type="ChEBI" id="CHEBI:15740"/>
        <dbReference type="ChEBI" id="CHEBI:58121"/>
        <dbReference type="ChEBI" id="CHEBI:58830"/>
        <dbReference type="EC" id="4.1.99.12"/>
    </reaction>
</comment>
<reference evidence="16 17" key="1">
    <citation type="submission" date="2017-06" db="EMBL/GenBank/DDBJ databases">
        <authorList>
            <person name="Kim H.J."/>
            <person name="Triplett B.A."/>
        </authorList>
    </citation>
    <scope>NUCLEOTIDE SEQUENCE [LARGE SCALE GENOMIC DNA]</scope>
    <source>
        <strain evidence="16 17">B29T1</strain>
    </source>
</reference>
<keyword evidence="13" id="KW-0464">Manganese</keyword>
<evidence type="ECO:0000256" key="4">
    <source>
        <dbReference type="ARBA" id="ARBA00002284"/>
    </source>
</evidence>
<comment type="pathway">
    <text evidence="5">Cofactor biosynthesis; riboflavin biosynthesis; 2-hydroxy-3-oxobutyl phosphate from D-ribulose 5-phosphate: step 1/1.</text>
</comment>
<keyword evidence="17" id="KW-1185">Reference proteome</keyword>
<evidence type="ECO:0000259" key="15">
    <source>
        <dbReference type="Pfam" id="PF00925"/>
    </source>
</evidence>
<protein>
    <recommendedName>
        <fullName evidence="9">3,4-dihydroxy-2-butanone 4-phosphate synthase</fullName>
        <ecNumber evidence="8">4.1.99.12</ecNumber>
    </recommendedName>
</protein>
<evidence type="ECO:0000256" key="13">
    <source>
        <dbReference type="ARBA" id="ARBA00023211"/>
    </source>
</evidence>
<evidence type="ECO:0000256" key="6">
    <source>
        <dbReference type="ARBA" id="ARBA00005520"/>
    </source>
</evidence>
<sequence length="373" mass="39313">MLEAGSGADHLDRPTHPGVVRHAIEGLTTTEQLLVEARAGRMVILVDDETAKGRGALIIPADAASDSTVTFMAMHGRGLICLALTEARCRALRLERQPQRRANGLNSAFTVSIEARTGVSTGISAADRARTIAVAIDRAATQSDLVSPGHVFPLAAKEGGVLAREGSPEAAVDLARLAGRDPSGVICEVMTDDGDMATLPDLLAFGARHGIKIGSIADLVAYRLHRDRIVEPVAALPFASRHGGHFELHVFADRVSGKEHLALVTGDVAGGVPVPVGSHDVDLLADVLGGDRPTRETPTLPATMAEMAEAGRGVIILVDADIDGGPPREEGDHPRLHAIGAQILCELGIRDILPRALSERHQLACQRRGLRLV</sequence>
<comment type="similarity">
    <text evidence="7">In the C-terminal section; belongs to the GTP cyclohydrolase II family.</text>
</comment>
<dbReference type="EMBL" id="FYEH01000002">
    <property type="protein sequence ID" value="SNB61670.1"/>
    <property type="molecule type" value="Genomic_DNA"/>
</dbReference>
<dbReference type="GO" id="GO:0005829">
    <property type="term" value="C:cytosol"/>
    <property type="evidence" value="ECO:0007669"/>
    <property type="project" value="TreeGrafter"/>
</dbReference>
<dbReference type="GO" id="GO:0003935">
    <property type="term" value="F:GTP cyclohydrolase II activity"/>
    <property type="evidence" value="ECO:0007669"/>
    <property type="project" value="TreeGrafter"/>
</dbReference>
<dbReference type="GO" id="GO:0008686">
    <property type="term" value="F:3,4-dihydroxy-2-butanone-4-phosphate synthase activity"/>
    <property type="evidence" value="ECO:0007669"/>
    <property type="project" value="UniProtKB-EC"/>
</dbReference>
<dbReference type="EC" id="4.1.99.12" evidence="8"/>
<evidence type="ECO:0000256" key="14">
    <source>
        <dbReference type="ARBA" id="ARBA00023239"/>
    </source>
</evidence>
<evidence type="ECO:0000256" key="5">
    <source>
        <dbReference type="ARBA" id="ARBA00004904"/>
    </source>
</evidence>
<keyword evidence="10" id="KW-0686">Riboflavin biosynthesis</keyword>
<proteinExistence type="inferred from homology"/>
<evidence type="ECO:0000256" key="12">
    <source>
        <dbReference type="ARBA" id="ARBA00022842"/>
    </source>
</evidence>
<comment type="cofactor">
    <cofactor evidence="2">
        <name>Mn(2+)</name>
        <dbReference type="ChEBI" id="CHEBI:29035"/>
    </cofactor>
</comment>
<dbReference type="RefSeq" id="WP_165769420.1">
    <property type="nucleotide sequence ID" value="NZ_FYEH01000002.1"/>
</dbReference>
<dbReference type="Pfam" id="PF00926">
    <property type="entry name" value="DHBP_synthase"/>
    <property type="match status" value="1"/>
</dbReference>
<dbReference type="SUPFAM" id="SSF55821">
    <property type="entry name" value="YrdC/RibB"/>
    <property type="match status" value="1"/>
</dbReference>
<dbReference type="AlphaFoldDB" id="A0A212QQF5"/>
<evidence type="ECO:0000256" key="10">
    <source>
        <dbReference type="ARBA" id="ARBA00022619"/>
    </source>
</evidence>
<accession>A0A212QQF5</accession>
<comment type="similarity">
    <text evidence="6">In the N-terminal section; belongs to the DHBP synthase family.</text>
</comment>
<evidence type="ECO:0000256" key="2">
    <source>
        <dbReference type="ARBA" id="ARBA00001936"/>
    </source>
</evidence>
<comment type="cofactor">
    <cofactor evidence="3">
        <name>Mg(2+)</name>
        <dbReference type="ChEBI" id="CHEBI:18420"/>
    </cofactor>
</comment>
<dbReference type="Proteomes" id="UP000197065">
    <property type="component" value="Unassembled WGS sequence"/>
</dbReference>
<keyword evidence="11" id="KW-0479">Metal-binding</keyword>
<dbReference type="SUPFAM" id="SSF142695">
    <property type="entry name" value="RibA-like"/>
    <property type="match status" value="1"/>
</dbReference>
<evidence type="ECO:0000256" key="1">
    <source>
        <dbReference type="ARBA" id="ARBA00000141"/>
    </source>
</evidence>
<dbReference type="InterPro" id="IPR032677">
    <property type="entry name" value="GTP_cyclohydro_II"/>
</dbReference>
<comment type="function">
    <text evidence="4">Catalyzes the conversion of D-ribulose 5-phosphate to formate and 3,4-dihydroxy-2-butanone 4-phosphate.</text>
</comment>
<evidence type="ECO:0000256" key="11">
    <source>
        <dbReference type="ARBA" id="ARBA00022723"/>
    </source>
</evidence>
<evidence type="ECO:0000256" key="8">
    <source>
        <dbReference type="ARBA" id="ARBA00012153"/>
    </source>
</evidence>
<dbReference type="PIRSF" id="PIRSF001259">
    <property type="entry name" value="RibA"/>
    <property type="match status" value="1"/>
</dbReference>
<dbReference type="PANTHER" id="PTHR21327">
    <property type="entry name" value="GTP CYCLOHYDROLASE II-RELATED"/>
    <property type="match status" value="1"/>
</dbReference>
<name>A0A212QQF5_9PROT</name>
<dbReference type="InterPro" id="IPR000422">
    <property type="entry name" value="DHBP_synthase_RibB"/>
</dbReference>
<evidence type="ECO:0000313" key="17">
    <source>
        <dbReference type="Proteomes" id="UP000197065"/>
    </source>
</evidence>
<dbReference type="NCBIfam" id="TIGR00506">
    <property type="entry name" value="ribB"/>
    <property type="match status" value="1"/>
</dbReference>
<dbReference type="PANTHER" id="PTHR21327:SF34">
    <property type="entry name" value="3,4-DIHYDROXY-2-BUTANONE 4-PHOSPHATE SYNTHASE"/>
    <property type="match status" value="1"/>
</dbReference>
<feature type="domain" description="GTP cyclohydrolase II" evidence="15">
    <location>
        <begin position="237"/>
        <end position="319"/>
    </location>
</feature>
<dbReference type="InterPro" id="IPR036144">
    <property type="entry name" value="RibA-like_sf"/>
</dbReference>
<organism evidence="16 17">
    <name type="scientific">Arboricoccus pini</name>
    <dbReference type="NCBI Taxonomy" id="1963835"/>
    <lineage>
        <taxon>Bacteria</taxon>
        <taxon>Pseudomonadati</taxon>
        <taxon>Pseudomonadota</taxon>
        <taxon>Alphaproteobacteria</taxon>
        <taxon>Geminicoccales</taxon>
        <taxon>Geminicoccaceae</taxon>
        <taxon>Arboricoccus</taxon>
    </lineage>
</organism>
<evidence type="ECO:0000256" key="3">
    <source>
        <dbReference type="ARBA" id="ARBA00001946"/>
    </source>
</evidence>
<dbReference type="GO" id="GO:0009231">
    <property type="term" value="P:riboflavin biosynthetic process"/>
    <property type="evidence" value="ECO:0007669"/>
    <property type="project" value="UniProtKB-UniPathway"/>
</dbReference>
<dbReference type="UniPathway" id="UPA00275">
    <property type="reaction ID" value="UER00399"/>
</dbReference>
<keyword evidence="14" id="KW-0456">Lyase</keyword>
<keyword evidence="16" id="KW-0378">Hydrolase</keyword>
<dbReference type="Gene3D" id="3.90.870.10">
    <property type="entry name" value="DHBP synthase"/>
    <property type="match status" value="1"/>
</dbReference>
<dbReference type="InterPro" id="IPR017945">
    <property type="entry name" value="DHBP_synth_RibB-like_a/b_dom"/>
</dbReference>